<gene>
    <name evidence="2" type="ORF">MGYG_01877</name>
</gene>
<dbReference type="EMBL" id="DS989822">
    <property type="protein sequence ID" value="EFQ98862.1"/>
    <property type="molecule type" value="Genomic_DNA"/>
</dbReference>
<dbReference type="HOGENOM" id="CLU_2305389_0_0_1"/>
<organism evidence="3">
    <name type="scientific">Arthroderma gypseum (strain ATCC MYA-4604 / CBS 118893)</name>
    <name type="common">Microsporum gypseum</name>
    <dbReference type="NCBI Taxonomy" id="535722"/>
    <lineage>
        <taxon>Eukaryota</taxon>
        <taxon>Fungi</taxon>
        <taxon>Dikarya</taxon>
        <taxon>Ascomycota</taxon>
        <taxon>Pezizomycotina</taxon>
        <taxon>Eurotiomycetes</taxon>
        <taxon>Eurotiomycetidae</taxon>
        <taxon>Onygenales</taxon>
        <taxon>Arthrodermataceae</taxon>
        <taxon>Nannizzia</taxon>
    </lineage>
</organism>
<dbReference type="GeneID" id="10033149"/>
<name>E5QYJ9_ARTGP</name>
<accession>E5QYJ9</accession>
<feature type="region of interest" description="Disordered" evidence="1">
    <location>
        <begin position="76"/>
        <end position="100"/>
    </location>
</feature>
<evidence type="ECO:0000313" key="3">
    <source>
        <dbReference type="Proteomes" id="UP000002669"/>
    </source>
</evidence>
<evidence type="ECO:0000256" key="1">
    <source>
        <dbReference type="SAM" id="MobiDB-lite"/>
    </source>
</evidence>
<feature type="compositionally biased region" description="Basic residues" evidence="1">
    <location>
        <begin position="91"/>
        <end position="100"/>
    </location>
</feature>
<sequence length="100" mass="11437">MASRGWETVEADISPMIIRGHALELAQGPKVWLDVLSTYPLGRQKRPIIRTNIHTEALSHHYGGFNITRIRVNKNWQPFSGVPKSPERQPHRPNHPSKMP</sequence>
<proteinExistence type="predicted"/>
<keyword evidence="3" id="KW-1185">Reference proteome</keyword>
<protein>
    <submittedName>
        <fullName evidence="2">Uncharacterized protein</fullName>
    </submittedName>
</protein>
<dbReference type="Proteomes" id="UP000002669">
    <property type="component" value="Unassembled WGS sequence"/>
</dbReference>
<dbReference type="AlphaFoldDB" id="E5QYJ9"/>
<reference evidence="3" key="1">
    <citation type="journal article" date="2012" name="MBio">
        <title>Comparative genome analysis of Trichophyton rubrum and related dermatophytes reveals candidate genes involved in infection.</title>
        <authorList>
            <person name="Martinez D.A."/>
            <person name="Oliver B.G."/>
            <person name="Graeser Y."/>
            <person name="Goldberg J.M."/>
            <person name="Li W."/>
            <person name="Martinez-Rossi N.M."/>
            <person name="Monod M."/>
            <person name="Shelest E."/>
            <person name="Barton R.C."/>
            <person name="Birch E."/>
            <person name="Brakhage A.A."/>
            <person name="Chen Z."/>
            <person name="Gurr S.J."/>
            <person name="Heiman D."/>
            <person name="Heitman J."/>
            <person name="Kosti I."/>
            <person name="Rossi A."/>
            <person name="Saif S."/>
            <person name="Samalova M."/>
            <person name="Saunders C.W."/>
            <person name="Shea T."/>
            <person name="Summerbell R.C."/>
            <person name="Xu J."/>
            <person name="Young S."/>
            <person name="Zeng Q."/>
            <person name="Birren B.W."/>
            <person name="Cuomo C.A."/>
            <person name="White T.C."/>
        </authorList>
    </citation>
    <scope>NUCLEOTIDE SEQUENCE [LARGE SCALE GENOMIC DNA]</scope>
    <source>
        <strain evidence="3">ATCC MYA-4604 / CBS 118893</strain>
    </source>
</reference>
<evidence type="ECO:0000313" key="2">
    <source>
        <dbReference type="EMBL" id="EFQ98862.1"/>
    </source>
</evidence>
<dbReference type="InParanoid" id="E5QYJ9"/>
<dbReference type="RefSeq" id="XP_003177814.1">
    <property type="nucleotide sequence ID" value="XM_003177766.1"/>
</dbReference>
<dbReference type="VEuPathDB" id="FungiDB:MGYG_01877"/>